<evidence type="ECO:0000313" key="8">
    <source>
        <dbReference type="EMBL" id="QKX64741.1"/>
    </source>
</evidence>
<feature type="domain" description="Rhodopsin" evidence="7">
    <location>
        <begin position="31"/>
        <end position="271"/>
    </location>
</feature>
<keyword evidence="5 6" id="KW-0472">Membrane</keyword>
<evidence type="ECO:0000256" key="6">
    <source>
        <dbReference type="SAM" id="Phobius"/>
    </source>
</evidence>
<dbReference type="KEGG" id="trg:TRUGW13939_11917"/>
<feature type="transmembrane region" description="Helical" evidence="6">
    <location>
        <begin position="427"/>
        <end position="448"/>
    </location>
</feature>
<feature type="transmembrane region" description="Helical" evidence="6">
    <location>
        <begin position="785"/>
        <end position="808"/>
    </location>
</feature>
<evidence type="ECO:0000259" key="7">
    <source>
        <dbReference type="Pfam" id="PF20684"/>
    </source>
</evidence>
<dbReference type="GO" id="GO:0016020">
    <property type="term" value="C:membrane"/>
    <property type="evidence" value="ECO:0007669"/>
    <property type="project" value="UniProtKB-SubCell"/>
</dbReference>
<feature type="transmembrane region" description="Helical" evidence="6">
    <location>
        <begin position="137"/>
        <end position="161"/>
    </location>
</feature>
<dbReference type="FunFam" id="1.20.1250.20:FF:000013">
    <property type="entry name" value="MFS general substrate transporter"/>
    <property type="match status" value="1"/>
</dbReference>
<dbReference type="GeneID" id="55999393"/>
<name>A0A7H8RG57_TALRU</name>
<gene>
    <name evidence="8" type="ORF">TRUGW13939_11917</name>
</gene>
<dbReference type="PANTHER" id="PTHR43791">
    <property type="entry name" value="PERMEASE-RELATED"/>
    <property type="match status" value="1"/>
</dbReference>
<feature type="transmembrane region" description="Helical" evidence="6">
    <location>
        <begin position="663"/>
        <end position="682"/>
    </location>
</feature>
<dbReference type="AlphaFoldDB" id="A0A7H8RG57"/>
<feature type="transmembrane region" description="Helical" evidence="6">
    <location>
        <begin position="820"/>
        <end position="844"/>
    </location>
</feature>
<feature type="transmembrane region" description="Helical" evidence="6">
    <location>
        <begin position="529"/>
        <end position="548"/>
    </location>
</feature>
<proteinExistence type="predicted"/>
<dbReference type="Pfam" id="PF07690">
    <property type="entry name" value="MFS_1"/>
    <property type="match status" value="1"/>
</dbReference>
<feature type="transmembrane region" description="Helical" evidence="6">
    <location>
        <begin position="500"/>
        <end position="517"/>
    </location>
</feature>
<keyword evidence="4 6" id="KW-1133">Transmembrane helix</keyword>
<organism evidence="8 9">
    <name type="scientific">Talaromyces rugulosus</name>
    <name type="common">Penicillium rugulosum</name>
    <dbReference type="NCBI Taxonomy" id="121627"/>
    <lineage>
        <taxon>Eukaryota</taxon>
        <taxon>Fungi</taxon>
        <taxon>Dikarya</taxon>
        <taxon>Ascomycota</taxon>
        <taxon>Pezizomycotina</taxon>
        <taxon>Eurotiomycetes</taxon>
        <taxon>Eurotiomycetidae</taxon>
        <taxon>Eurotiales</taxon>
        <taxon>Trichocomaceae</taxon>
        <taxon>Talaromyces</taxon>
        <taxon>Talaromyces sect. Islandici</taxon>
    </lineage>
</organism>
<dbReference type="SUPFAM" id="SSF103473">
    <property type="entry name" value="MFS general substrate transporter"/>
    <property type="match status" value="1"/>
</dbReference>
<feature type="transmembrane region" description="Helical" evidence="6">
    <location>
        <begin position="181"/>
        <end position="203"/>
    </location>
</feature>
<feature type="transmembrane region" description="Helical" evidence="6">
    <location>
        <begin position="752"/>
        <end position="773"/>
    </location>
</feature>
<feature type="transmembrane region" description="Helical" evidence="6">
    <location>
        <begin position="468"/>
        <end position="488"/>
    </location>
</feature>
<comment type="subcellular location">
    <subcellularLocation>
        <location evidence="1">Membrane</location>
        <topology evidence="1">Multi-pass membrane protein</topology>
    </subcellularLocation>
</comment>
<feature type="transmembrane region" description="Helical" evidence="6">
    <location>
        <begin position="729"/>
        <end position="746"/>
    </location>
</feature>
<evidence type="ECO:0000256" key="4">
    <source>
        <dbReference type="ARBA" id="ARBA00022989"/>
    </source>
</evidence>
<sequence>MAADVDGGGSLHDLIVQSWVMYGIGVALYFLRIYARFQRMGWLWQAEDFVMLSGILWYTGFVVTNIQLAKGGGGTLYRPGQFETFTDDNIASRVQFAKVEFASEQCMVNVVWTMKACMLIIYYRMTTNLNRQFWVKVCAAYTLAGFIAVQLTLFLNCRPFSGYFTLPPPHDECATYFRFEIIQAVFNISSDLAILVVILPTLWRMNMSLKEKVPVLFIFSMGFFLIICAIVSKYFTFRDIFDTSYQFWYLRESSVGVYITNLPYIWSFFRRSMHILHSTTTGHLGNPFSSSRKSSASRGKYMYSAKSLEISTNPFQPNPEHQVISTISAHNKNNNNNNNNNMVTGMTRNDSEERIFSPQDMAMSHDLEGGENIRLDDAEDWNKPYRIQKTTEIHIAHAEGAIFEDVENDQHDPAAVKNLVWKQDLRIVPLSAFIYLLCYLDRSNIGNAKVLNADTNDDLLSDTHMTNYQYTIALMVFLIAYAVFEVPSNYLLKKLKPSRWIAFLMLSWGAITMGLGGSKNYGQVTGIRFLLGVIEAGLFPGLVFYLTFWYRVSERSIRVALILASATLAGAFGGAIAYGVGYINQVHGLSAWRWLFIIEGAPSCASAILVFFILPDYPETSGWLNADEKELARRRLEVEGSKGGAKAMSWAEAKGVLIDWRLYAHYAIYFGISTPFSSLSLFTPSITAGLGYENLQAQLMTVPPYAVAYVVTIAVAGSADYFNARGIHSAIFSFIGAMGFLASAVLPADAYLHRYGCLIVATSGAFSCIPPLLGWLSSNIDSTAAAGLAIALNVSFGAPGQIAGVWIYKANEAKRGYPTGHWTNAALLLFVSVGCILLQLYYVLKNRRRRQEGVKLYAY</sequence>
<evidence type="ECO:0000256" key="2">
    <source>
        <dbReference type="ARBA" id="ARBA00022448"/>
    </source>
</evidence>
<dbReference type="InterPro" id="IPR036259">
    <property type="entry name" value="MFS_trans_sf"/>
</dbReference>
<dbReference type="Proteomes" id="UP000509510">
    <property type="component" value="Chromosome VI"/>
</dbReference>
<dbReference type="InterPro" id="IPR011701">
    <property type="entry name" value="MFS"/>
</dbReference>
<evidence type="ECO:0000256" key="1">
    <source>
        <dbReference type="ARBA" id="ARBA00004141"/>
    </source>
</evidence>
<feature type="transmembrane region" description="Helical" evidence="6">
    <location>
        <begin position="215"/>
        <end position="235"/>
    </location>
</feature>
<reference evidence="9" key="1">
    <citation type="submission" date="2020-06" db="EMBL/GenBank/DDBJ databases">
        <title>A chromosome-scale genome assembly of Talaromyces rugulosus W13939.</title>
        <authorList>
            <person name="Wang B."/>
            <person name="Guo L."/>
            <person name="Ye K."/>
            <person name="Wang L."/>
        </authorList>
    </citation>
    <scope>NUCLEOTIDE SEQUENCE [LARGE SCALE GENOMIC DNA]</scope>
    <source>
        <strain evidence="9">W13939</strain>
    </source>
</reference>
<evidence type="ECO:0000256" key="3">
    <source>
        <dbReference type="ARBA" id="ARBA00022692"/>
    </source>
</evidence>
<feature type="transmembrane region" description="Helical" evidence="6">
    <location>
        <begin position="702"/>
        <end position="722"/>
    </location>
</feature>
<keyword evidence="9" id="KW-1185">Reference proteome</keyword>
<feature type="transmembrane region" description="Helical" evidence="6">
    <location>
        <begin position="560"/>
        <end position="580"/>
    </location>
</feature>
<dbReference type="EMBL" id="CP055903">
    <property type="protein sequence ID" value="QKX64741.1"/>
    <property type="molecule type" value="Genomic_DNA"/>
</dbReference>
<dbReference type="Pfam" id="PF20684">
    <property type="entry name" value="Fung_rhodopsin"/>
    <property type="match status" value="1"/>
</dbReference>
<dbReference type="FunFam" id="1.20.1250.20:FF:000057">
    <property type="entry name" value="MFS general substrate transporter"/>
    <property type="match status" value="1"/>
</dbReference>
<dbReference type="PANTHER" id="PTHR43791:SF49">
    <property type="entry name" value="TRANSPORTER, PUTATIVE (AFU_ORTHOLOGUE AFUA_4G04250)-RELATED"/>
    <property type="match status" value="1"/>
</dbReference>
<evidence type="ECO:0000313" key="9">
    <source>
        <dbReference type="Proteomes" id="UP000509510"/>
    </source>
</evidence>
<accession>A0A7H8RG57</accession>
<evidence type="ECO:0000256" key="5">
    <source>
        <dbReference type="ARBA" id="ARBA00023136"/>
    </source>
</evidence>
<dbReference type="RefSeq" id="XP_035350914.1">
    <property type="nucleotide sequence ID" value="XM_035495021.1"/>
</dbReference>
<dbReference type="GO" id="GO:0022857">
    <property type="term" value="F:transmembrane transporter activity"/>
    <property type="evidence" value="ECO:0007669"/>
    <property type="project" value="InterPro"/>
</dbReference>
<feature type="transmembrane region" description="Helical" evidence="6">
    <location>
        <begin position="592"/>
        <end position="614"/>
    </location>
</feature>
<dbReference type="OrthoDB" id="3639251at2759"/>
<protein>
    <recommendedName>
        <fullName evidence="7">Rhodopsin domain-containing protein</fullName>
    </recommendedName>
</protein>
<feature type="transmembrane region" description="Helical" evidence="6">
    <location>
        <begin position="247"/>
        <end position="269"/>
    </location>
</feature>
<dbReference type="InterPro" id="IPR049326">
    <property type="entry name" value="Rhodopsin_dom_fungi"/>
</dbReference>
<feature type="transmembrane region" description="Helical" evidence="6">
    <location>
        <begin position="19"/>
        <end position="37"/>
    </location>
</feature>
<keyword evidence="3 6" id="KW-0812">Transmembrane</keyword>
<keyword evidence="2" id="KW-0813">Transport</keyword>
<dbReference type="Gene3D" id="1.20.1250.20">
    <property type="entry name" value="MFS general substrate transporter like domains"/>
    <property type="match status" value="1"/>
</dbReference>